<dbReference type="Pfam" id="PF13639">
    <property type="entry name" value="zf-RING_2"/>
    <property type="match status" value="1"/>
</dbReference>
<evidence type="ECO:0000313" key="3">
    <source>
        <dbReference type="EMBL" id="KAF2004208.1"/>
    </source>
</evidence>
<dbReference type="OrthoDB" id="8062037at2759"/>
<dbReference type="Proteomes" id="UP000799779">
    <property type="component" value="Unassembled WGS sequence"/>
</dbReference>
<dbReference type="AlphaFoldDB" id="A0A6A5WT13"/>
<keyword evidence="1" id="KW-0862">Zinc</keyword>
<proteinExistence type="predicted"/>
<evidence type="ECO:0000256" key="1">
    <source>
        <dbReference type="PROSITE-ProRule" id="PRU00175"/>
    </source>
</evidence>
<evidence type="ECO:0000259" key="2">
    <source>
        <dbReference type="PROSITE" id="PS50089"/>
    </source>
</evidence>
<sequence length="214" mass="24968">MPTQKEFLTHHLHSLSSLDEGTCPICYEDWNNQGLEVIVLECSDKHWFHRECLLRWTKHNDEPMHSTCPYYRHKLFYTTEEIEDALLVQVARILDSTDTPDHCESRFQALQRGHSAQTPELVRAVEDLVSRSIATYALERSNQPNVPPLLDSTTQFYVYSQCFSTSFYDFRHFAALATEHGASTYADVARLSGFERRFRNQPDQRTPAFWYIPS</sequence>
<dbReference type="GO" id="GO:0008270">
    <property type="term" value="F:zinc ion binding"/>
    <property type="evidence" value="ECO:0007669"/>
    <property type="project" value="UniProtKB-KW"/>
</dbReference>
<dbReference type="PROSITE" id="PS50089">
    <property type="entry name" value="ZF_RING_2"/>
    <property type="match status" value="1"/>
</dbReference>
<dbReference type="Gene3D" id="3.30.40.10">
    <property type="entry name" value="Zinc/RING finger domain, C3HC4 (zinc finger)"/>
    <property type="match status" value="1"/>
</dbReference>
<dbReference type="SUPFAM" id="SSF57850">
    <property type="entry name" value="RING/U-box"/>
    <property type="match status" value="1"/>
</dbReference>
<protein>
    <recommendedName>
        <fullName evidence="2">RING-type domain-containing protein</fullName>
    </recommendedName>
</protein>
<keyword evidence="1" id="KW-0863">Zinc-finger</keyword>
<gene>
    <name evidence="3" type="ORF">P154DRAFT_572242</name>
</gene>
<evidence type="ECO:0000313" key="4">
    <source>
        <dbReference type="Proteomes" id="UP000799779"/>
    </source>
</evidence>
<feature type="domain" description="RING-type" evidence="2">
    <location>
        <begin position="23"/>
        <end position="72"/>
    </location>
</feature>
<dbReference type="EMBL" id="ML977568">
    <property type="protein sequence ID" value="KAF2004208.1"/>
    <property type="molecule type" value="Genomic_DNA"/>
</dbReference>
<reference evidence="3" key="1">
    <citation type="journal article" date="2020" name="Stud. Mycol.">
        <title>101 Dothideomycetes genomes: a test case for predicting lifestyles and emergence of pathogens.</title>
        <authorList>
            <person name="Haridas S."/>
            <person name="Albert R."/>
            <person name="Binder M."/>
            <person name="Bloem J."/>
            <person name="Labutti K."/>
            <person name="Salamov A."/>
            <person name="Andreopoulos B."/>
            <person name="Baker S."/>
            <person name="Barry K."/>
            <person name="Bills G."/>
            <person name="Bluhm B."/>
            <person name="Cannon C."/>
            <person name="Castanera R."/>
            <person name="Culley D."/>
            <person name="Daum C."/>
            <person name="Ezra D."/>
            <person name="Gonzalez J."/>
            <person name="Henrissat B."/>
            <person name="Kuo A."/>
            <person name="Liang C."/>
            <person name="Lipzen A."/>
            <person name="Lutzoni F."/>
            <person name="Magnuson J."/>
            <person name="Mondo S."/>
            <person name="Nolan M."/>
            <person name="Ohm R."/>
            <person name="Pangilinan J."/>
            <person name="Park H.-J."/>
            <person name="Ramirez L."/>
            <person name="Alfaro M."/>
            <person name="Sun H."/>
            <person name="Tritt A."/>
            <person name="Yoshinaga Y."/>
            <person name="Zwiers L.-H."/>
            <person name="Turgeon B."/>
            <person name="Goodwin S."/>
            <person name="Spatafora J."/>
            <person name="Crous P."/>
            <person name="Grigoriev I."/>
        </authorList>
    </citation>
    <scope>NUCLEOTIDE SEQUENCE</scope>
    <source>
        <strain evidence="3">CBS 123094</strain>
    </source>
</reference>
<organism evidence="3 4">
    <name type="scientific">Amniculicola lignicola CBS 123094</name>
    <dbReference type="NCBI Taxonomy" id="1392246"/>
    <lineage>
        <taxon>Eukaryota</taxon>
        <taxon>Fungi</taxon>
        <taxon>Dikarya</taxon>
        <taxon>Ascomycota</taxon>
        <taxon>Pezizomycotina</taxon>
        <taxon>Dothideomycetes</taxon>
        <taxon>Pleosporomycetidae</taxon>
        <taxon>Pleosporales</taxon>
        <taxon>Amniculicolaceae</taxon>
        <taxon>Amniculicola</taxon>
    </lineage>
</organism>
<name>A0A6A5WT13_9PLEO</name>
<dbReference type="InterPro" id="IPR013083">
    <property type="entry name" value="Znf_RING/FYVE/PHD"/>
</dbReference>
<keyword evidence="1" id="KW-0479">Metal-binding</keyword>
<dbReference type="InterPro" id="IPR001841">
    <property type="entry name" value="Znf_RING"/>
</dbReference>
<accession>A0A6A5WT13</accession>
<keyword evidence="4" id="KW-1185">Reference proteome</keyword>